<protein>
    <submittedName>
        <fullName evidence="9">Inorganic phosphate cotransporter isoform X1</fullName>
    </submittedName>
</protein>
<evidence type="ECO:0000259" key="7">
    <source>
        <dbReference type="PROSITE" id="PS50850"/>
    </source>
</evidence>
<evidence type="ECO:0000313" key="9">
    <source>
        <dbReference type="RefSeq" id="XP_026735212.1"/>
    </source>
</evidence>
<sequence>MLSKRGYQRLLVDASLITTMADEKVVYKVVATDENHEEPHKPQNGPKFFGVRHVQILLLFISLTVMYTIRSQLSVLMVAMIQPPGCKENGTDSNETACNRSNLSKWDIYRSYDWNKSTQEMITFAFFVGYTSMTLPMGIAAQRFGGKGPIMLALAVNGVVSIFTPWIPLVGGWIAMSASRLLQGMTQAAMYPSIHTLLAKWVPLSERGRLSTYVYTGSQAGTIIAFQLSGLFAGSPMLGWPVSFWVFGALSLICCFLLGWLGVGSPHEHPTISAEEMAFILHDGAVDVIPKKRKTPWRHILTCKAVWGLVASHAGSAIGYLLILTEIPLYMNHILGVDLKRNGLYSSLPYIALYFMAIAFGNLADFLANRKLMSVVNIRRTANSIAMVLSGLFLLAFSCVYSTALAVILLIISLGLHAGVHVGFHINQIDLAPNFAGPIMALGNMIANLTGLLAPVIVSNIVMDDVTNHRKWQYVFIIIVAFMIVTNTIFVVFAKGTVQPWNFYGEEENDADEKEMTDKNNKGLNKKNSLQNVIR</sequence>
<feature type="transmembrane region" description="Helical" evidence="6">
    <location>
        <begin position="49"/>
        <end position="69"/>
    </location>
</feature>
<gene>
    <name evidence="9" type="primary">LOC113499071</name>
</gene>
<proteinExistence type="predicted"/>
<feature type="transmembrane region" description="Helical" evidence="6">
    <location>
        <begin position="244"/>
        <end position="263"/>
    </location>
</feature>
<keyword evidence="8" id="KW-1185">Reference proteome</keyword>
<reference evidence="9" key="1">
    <citation type="submission" date="2025-08" db="UniProtKB">
        <authorList>
            <consortium name="RefSeq"/>
        </authorList>
    </citation>
    <scope>IDENTIFICATION</scope>
</reference>
<feature type="transmembrane region" description="Helical" evidence="6">
    <location>
        <begin position="474"/>
        <end position="494"/>
    </location>
</feature>
<dbReference type="InterPro" id="IPR011701">
    <property type="entry name" value="MFS"/>
</dbReference>
<feature type="transmembrane region" description="Helical" evidence="6">
    <location>
        <begin position="121"/>
        <end position="140"/>
    </location>
</feature>
<evidence type="ECO:0000313" key="8">
    <source>
        <dbReference type="Proteomes" id="UP000322000"/>
    </source>
</evidence>
<feature type="region of interest" description="Disordered" evidence="5">
    <location>
        <begin position="509"/>
        <end position="535"/>
    </location>
</feature>
<dbReference type="PROSITE" id="PS50850">
    <property type="entry name" value="MFS"/>
    <property type="match status" value="1"/>
</dbReference>
<name>A0A7E5W3W5_TRINI</name>
<feature type="transmembrane region" description="Helical" evidence="6">
    <location>
        <begin position="385"/>
        <end position="415"/>
    </location>
</feature>
<evidence type="ECO:0000256" key="4">
    <source>
        <dbReference type="ARBA" id="ARBA00023136"/>
    </source>
</evidence>
<evidence type="ECO:0000256" key="1">
    <source>
        <dbReference type="ARBA" id="ARBA00004141"/>
    </source>
</evidence>
<dbReference type="SUPFAM" id="SSF103473">
    <property type="entry name" value="MFS general substrate transporter"/>
    <property type="match status" value="1"/>
</dbReference>
<evidence type="ECO:0000256" key="2">
    <source>
        <dbReference type="ARBA" id="ARBA00022692"/>
    </source>
</evidence>
<dbReference type="InterPro" id="IPR020846">
    <property type="entry name" value="MFS_dom"/>
</dbReference>
<dbReference type="InterPro" id="IPR050382">
    <property type="entry name" value="MFS_Na/Anion_cotransporter"/>
</dbReference>
<dbReference type="InterPro" id="IPR036259">
    <property type="entry name" value="MFS_trans_sf"/>
</dbReference>
<feature type="transmembrane region" description="Helical" evidence="6">
    <location>
        <begin position="152"/>
        <end position="175"/>
    </location>
</feature>
<dbReference type="GO" id="GO:0016020">
    <property type="term" value="C:membrane"/>
    <property type="evidence" value="ECO:0007669"/>
    <property type="project" value="UniProtKB-SubCell"/>
</dbReference>
<dbReference type="RefSeq" id="XP_026735212.1">
    <property type="nucleotide sequence ID" value="XM_026879411.1"/>
</dbReference>
<comment type="subcellular location">
    <subcellularLocation>
        <location evidence="1">Membrane</location>
        <topology evidence="1">Multi-pass membrane protein</topology>
    </subcellularLocation>
</comment>
<evidence type="ECO:0000256" key="3">
    <source>
        <dbReference type="ARBA" id="ARBA00022989"/>
    </source>
</evidence>
<keyword evidence="3 6" id="KW-1133">Transmembrane helix</keyword>
<dbReference type="FunFam" id="1.20.1250.20:FF:000532">
    <property type="entry name" value="SLC (SoLute Carrier) homolog"/>
    <property type="match status" value="1"/>
</dbReference>
<dbReference type="GO" id="GO:0022857">
    <property type="term" value="F:transmembrane transporter activity"/>
    <property type="evidence" value="ECO:0007669"/>
    <property type="project" value="InterPro"/>
</dbReference>
<evidence type="ECO:0000256" key="5">
    <source>
        <dbReference type="SAM" id="MobiDB-lite"/>
    </source>
</evidence>
<feature type="transmembrane region" description="Helical" evidence="6">
    <location>
        <begin position="301"/>
        <end position="323"/>
    </location>
</feature>
<dbReference type="OrthoDB" id="2985014at2759"/>
<feature type="domain" description="Major facilitator superfamily (MFS) profile" evidence="7">
    <location>
        <begin position="63"/>
        <end position="498"/>
    </location>
</feature>
<feature type="transmembrane region" description="Helical" evidence="6">
    <location>
        <begin position="435"/>
        <end position="462"/>
    </location>
</feature>
<dbReference type="GO" id="GO:0006820">
    <property type="term" value="P:monoatomic anion transport"/>
    <property type="evidence" value="ECO:0007669"/>
    <property type="project" value="TreeGrafter"/>
</dbReference>
<dbReference type="PANTHER" id="PTHR11662:SF280">
    <property type="entry name" value="FI21844P1-RELATED"/>
    <property type="match status" value="1"/>
</dbReference>
<organism evidence="8 9">
    <name type="scientific">Trichoplusia ni</name>
    <name type="common">Cabbage looper</name>
    <dbReference type="NCBI Taxonomy" id="7111"/>
    <lineage>
        <taxon>Eukaryota</taxon>
        <taxon>Metazoa</taxon>
        <taxon>Ecdysozoa</taxon>
        <taxon>Arthropoda</taxon>
        <taxon>Hexapoda</taxon>
        <taxon>Insecta</taxon>
        <taxon>Pterygota</taxon>
        <taxon>Neoptera</taxon>
        <taxon>Endopterygota</taxon>
        <taxon>Lepidoptera</taxon>
        <taxon>Glossata</taxon>
        <taxon>Ditrysia</taxon>
        <taxon>Noctuoidea</taxon>
        <taxon>Noctuidae</taxon>
        <taxon>Plusiinae</taxon>
        <taxon>Trichoplusia</taxon>
    </lineage>
</organism>
<dbReference type="Pfam" id="PF07690">
    <property type="entry name" value="MFS_1"/>
    <property type="match status" value="1"/>
</dbReference>
<dbReference type="InParanoid" id="A0A7E5W3W5"/>
<keyword evidence="2 6" id="KW-0812">Transmembrane</keyword>
<dbReference type="CTD" id="692451"/>
<dbReference type="PANTHER" id="PTHR11662">
    <property type="entry name" value="SOLUTE CARRIER FAMILY 17"/>
    <property type="match status" value="1"/>
</dbReference>
<dbReference type="GeneID" id="113499071"/>
<feature type="transmembrane region" description="Helical" evidence="6">
    <location>
        <begin position="343"/>
        <end position="364"/>
    </location>
</feature>
<dbReference type="KEGG" id="tnl:113499071"/>
<dbReference type="Gene3D" id="1.20.1250.20">
    <property type="entry name" value="MFS general substrate transporter like domains"/>
    <property type="match status" value="2"/>
</dbReference>
<accession>A0A7E5W3W5</accession>
<evidence type="ECO:0000256" key="6">
    <source>
        <dbReference type="SAM" id="Phobius"/>
    </source>
</evidence>
<dbReference type="AlphaFoldDB" id="A0A7E5W3W5"/>
<keyword evidence="4 6" id="KW-0472">Membrane</keyword>
<dbReference type="Proteomes" id="UP000322000">
    <property type="component" value="Chromosome 11"/>
</dbReference>